<dbReference type="Gene3D" id="2.30.110.10">
    <property type="entry name" value="Electron Transport, Fmn-binding Protein, Chain A"/>
    <property type="match status" value="1"/>
</dbReference>
<keyword evidence="4" id="KW-1185">Reference proteome</keyword>
<dbReference type="GO" id="GO:0005829">
    <property type="term" value="C:cytosol"/>
    <property type="evidence" value="ECO:0007669"/>
    <property type="project" value="TreeGrafter"/>
</dbReference>
<dbReference type="InterPro" id="IPR019920">
    <property type="entry name" value="F420-binding_dom_put"/>
</dbReference>
<gene>
    <name evidence="3" type="ORF">BJ983_003244</name>
</gene>
<dbReference type="InterPro" id="IPR011576">
    <property type="entry name" value="Pyridox_Oxase_N"/>
</dbReference>
<organism evidence="3 4">
    <name type="scientific">Actinomycetospora corticicola</name>
    <dbReference type="NCBI Taxonomy" id="663602"/>
    <lineage>
        <taxon>Bacteria</taxon>
        <taxon>Bacillati</taxon>
        <taxon>Actinomycetota</taxon>
        <taxon>Actinomycetes</taxon>
        <taxon>Pseudonocardiales</taxon>
        <taxon>Pseudonocardiaceae</taxon>
        <taxon>Actinomycetospora</taxon>
    </lineage>
</organism>
<dbReference type="PANTHER" id="PTHR35176:SF2">
    <property type="entry name" value="F420H(2)-DEPENDENT REDUCTASE RV1155"/>
    <property type="match status" value="1"/>
</dbReference>
<protein>
    <submittedName>
        <fullName evidence="3">PPOX class probable F420-dependent enzyme</fullName>
    </submittedName>
</protein>
<reference evidence="3 4" key="1">
    <citation type="submission" date="2020-07" db="EMBL/GenBank/DDBJ databases">
        <title>Sequencing the genomes of 1000 actinobacteria strains.</title>
        <authorList>
            <person name="Klenk H.-P."/>
        </authorList>
    </citation>
    <scope>NUCLEOTIDE SEQUENCE [LARGE SCALE GENOMIC DNA]</scope>
    <source>
        <strain evidence="3 4">DSM 45772</strain>
    </source>
</reference>
<dbReference type="EMBL" id="JACCBN010000001">
    <property type="protein sequence ID" value="NYD37142.1"/>
    <property type="molecule type" value="Genomic_DNA"/>
</dbReference>
<dbReference type="Pfam" id="PF01243">
    <property type="entry name" value="PNPOx_N"/>
    <property type="match status" value="1"/>
</dbReference>
<evidence type="ECO:0000313" key="4">
    <source>
        <dbReference type="Proteomes" id="UP000535890"/>
    </source>
</evidence>
<evidence type="ECO:0000256" key="1">
    <source>
        <dbReference type="ARBA" id="ARBA00023002"/>
    </source>
</evidence>
<evidence type="ECO:0000313" key="3">
    <source>
        <dbReference type="EMBL" id="NYD37142.1"/>
    </source>
</evidence>
<keyword evidence="1" id="KW-0560">Oxidoreductase</keyword>
<name>A0A7Y9DXR6_9PSEU</name>
<dbReference type="Proteomes" id="UP000535890">
    <property type="component" value="Unassembled WGS sequence"/>
</dbReference>
<sequence length="142" mass="15107">MDLLGFHALAAEEHGLVVVATARADGSIQSSVVNAGVLPHPVTGQDVLAFVTYGRAKLGNLRRRPWTAVTARSGWRWGTVEGSVEIAGPDDPLPGVDDVPALLRAVFTAAGGSHDDWDEFDATMARDRRAAVFVTPARVYSN</sequence>
<feature type="domain" description="Pyridoxamine 5'-phosphate oxidase N-terminal" evidence="2">
    <location>
        <begin position="12"/>
        <end position="92"/>
    </location>
</feature>
<dbReference type="InterPro" id="IPR052019">
    <property type="entry name" value="F420H2_bilvrd_red/Heme_oxyg"/>
</dbReference>
<dbReference type="NCBIfam" id="TIGR03618">
    <property type="entry name" value="Rv1155_F420"/>
    <property type="match status" value="1"/>
</dbReference>
<dbReference type="GO" id="GO:0016627">
    <property type="term" value="F:oxidoreductase activity, acting on the CH-CH group of donors"/>
    <property type="evidence" value="ECO:0007669"/>
    <property type="project" value="TreeGrafter"/>
</dbReference>
<evidence type="ECO:0000259" key="2">
    <source>
        <dbReference type="Pfam" id="PF01243"/>
    </source>
</evidence>
<comment type="caution">
    <text evidence="3">The sequence shown here is derived from an EMBL/GenBank/DDBJ whole genome shotgun (WGS) entry which is preliminary data.</text>
</comment>
<accession>A0A7Y9DXR6</accession>
<proteinExistence type="predicted"/>
<dbReference type="InterPro" id="IPR012349">
    <property type="entry name" value="Split_barrel_FMN-bd"/>
</dbReference>
<dbReference type="PANTHER" id="PTHR35176">
    <property type="entry name" value="HEME OXYGENASE HI_0854-RELATED"/>
    <property type="match status" value="1"/>
</dbReference>
<dbReference type="GO" id="GO:0070967">
    <property type="term" value="F:coenzyme F420 binding"/>
    <property type="evidence" value="ECO:0007669"/>
    <property type="project" value="TreeGrafter"/>
</dbReference>
<dbReference type="RefSeq" id="WP_179794726.1">
    <property type="nucleotide sequence ID" value="NZ_BAABHP010000014.1"/>
</dbReference>
<dbReference type="AlphaFoldDB" id="A0A7Y9DXR6"/>
<dbReference type="SUPFAM" id="SSF50475">
    <property type="entry name" value="FMN-binding split barrel"/>
    <property type="match status" value="1"/>
</dbReference>